<feature type="site" description="Important for catalytic activity, responsible for pKa modulation of the active site Glu and correct orientation of both the proton donor and substrate" evidence="6">
    <location>
        <position position="156"/>
    </location>
</feature>
<evidence type="ECO:0000256" key="1">
    <source>
        <dbReference type="ARBA" id="ARBA00009865"/>
    </source>
</evidence>
<gene>
    <name evidence="8" type="ORF">B0J11DRAFT_580021</name>
</gene>
<dbReference type="OrthoDB" id="272289at2759"/>
<dbReference type="AlphaFoldDB" id="A0A9P9IM29"/>
<evidence type="ECO:0000256" key="4">
    <source>
        <dbReference type="ARBA" id="ARBA00023295"/>
    </source>
</evidence>
<keyword evidence="4 7" id="KW-0326">Glycosidase</keyword>
<dbReference type="SUPFAM" id="SSF75005">
    <property type="entry name" value="Arabinanase/levansucrase/invertase"/>
    <property type="match status" value="1"/>
</dbReference>
<feature type="active site" description="Proton acceptor" evidence="5">
    <location>
        <position position="50"/>
    </location>
</feature>
<keyword evidence="3 7" id="KW-0378">Hydrolase</keyword>
<keyword evidence="9" id="KW-1185">Reference proteome</keyword>
<reference evidence="8" key="1">
    <citation type="journal article" date="2021" name="Nat. Commun.">
        <title>Genetic determinants of endophytism in the Arabidopsis root mycobiome.</title>
        <authorList>
            <person name="Mesny F."/>
            <person name="Miyauchi S."/>
            <person name="Thiergart T."/>
            <person name="Pickel B."/>
            <person name="Atanasova L."/>
            <person name="Karlsson M."/>
            <person name="Huettel B."/>
            <person name="Barry K.W."/>
            <person name="Haridas S."/>
            <person name="Chen C."/>
            <person name="Bauer D."/>
            <person name="Andreopoulos W."/>
            <person name="Pangilinan J."/>
            <person name="LaButti K."/>
            <person name="Riley R."/>
            <person name="Lipzen A."/>
            <person name="Clum A."/>
            <person name="Drula E."/>
            <person name="Henrissat B."/>
            <person name="Kohler A."/>
            <person name="Grigoriev I.V."/>
            <person name="Martin F.M."/>
            <person name="Hacquard S."/>
        </authorList>
    </citation>
    <scope>NUCLEOTIDE SEQUENCE</scope>
    <source>
        <strain evidence="8">MPI-CAGE-CH-0243</strain>
    </source>
</reference>
<dbReference type="Proteomes" id="UP000700596">
    <property type="component" value="Unassembled WGS sequence"/>
</dbReference>
<dbReference type="InterPro" id="IPR006710">
    <property type="entry name" value="Glyco_hydro_43"/>
</dbReference>
<dbReference type="Gene3D" id="2.115.10.20">
    <property type="entry name" value="Glycosyl hydrolase domain, family 43"/>
    <property type="match status" value="1"/>
</dbReference>
<dbReference type="GO" id="GO:0004553">
    <property type="term" value="F:hydrolase activity, hydrolyzing O-glycosyl compounds"/>
    <property type="evidence" value="ECO:0007669"/>
    <property type="project" value="InterPro"/>
</dbReference>
<dbReference type="InterPro" id="IPR023296">
    <property type="entry name" value="Glyco_hydro_beta-prop_sf"/>
</dbReference>
<dbReference type="CDD" id="cd18820">
    <property type="entry name" value="GH43_LbAraf43-like"/>
    <property type="match status" value="1"/>
</dbReference>
<evidence type="ECO:0000256" key="3">
    <source>
        <dbReference type="ARBA" id="ARBA00022801"/>
    </source>
</evidence>
<sequence length="339" mass="36724">MTGKNSPFCNLCIYAIMKFLATISTCVLTLSSLVGAASFTNPLKDPNGSDPHIVYTGGYYYLMTTTWTNLQITRAKTLGGLKTGETKTVWTDTNTNRCCNVWAPELHYLDGTWYIYYTAGSSANLDLQRPHVLKGGANPFDAYTYHAQLTTTWGIDGSIVRFSSWGNYFVWSCMSNNLQSLCIAQMTAPGKLGTTKILSQPTQSWERNGTPVQEGAAAMYHGGKTFLSYSASYCWTPNYSLGLLTWNGSGDPSLGTSWAKTGPFLTSANGNYGPGHNGFFQSPDGKETWNVYHATANSAGACDGNRYTMAQKVNWNADGSPNFGSPARLGTTITGPSGE</sequence>
<evidence type="ECO:0000256" key="2">
    <source>
        <dbReference type="ARBA" id="ARBA00022729"/>
    </source>
</evidence>
<comment type="caution">
    <text evidence="8">The sequence shown here is derived from an EMBL/GenBank/DDBJ whole genome shotgun (WGS) entry which is preliminary data.</text>
</comment>
<evidence type="ECO:0000313" key="8">
    <source>
        <dbReference type="EMBL" id="KAH7125477.1"/>
    </source>
</evidence>
<comment type="similarity">
    <text evidence="1 7">Belongs to the glycosyl hydrolase 43 family.</text>
</comment>
<organism evidence="8 9">
    <name type="scientific">Dendryphion nanum</name>
    <dbReference type="NCBI Taxonomy" id="256645"/>
    <lineage>
        <taxon>Eukaryota</taxon>
        <taxon>Fungi</taxon>
        <taxon>Dikarya</taxon>
        <taxon>Ascomycota</taxon>
        <taxon>Pezizomycotina</taxon>
        <taxon>Dothideomycetes</taxon>
        <taxon>Pleosporomycetidae</taxon>
        <taxon>Pleosporales</taxon>
        <taxon>Torulaceae</taxon>
        <taxon>Dendryphion</taxon>
    </lineage>
</organism>
<evidence type="ECO:0000256" key="7">
    <source>
        <dbReference type="RuleBase" id="RU361187"/>
    </source>
</evidence>
<dbReference type="PANTHER" id="PTHR43817">
    <property type="entry name" value="GLYCOSYL HYDROLASE"/>
    <property type="match status" value="1"/>
</dbReference>
<protein>
    <submittedName>
        <fullName evidence="8">Glycosyl hydrolase</fullName>
    </submittedName>
</protein>
<dbReference type="PANTHER" id="PTHR43817:SF1">
    <property type="entry name" value="HYDROLASE, FAMILY 43, PUTATIVE (AFU_ORTHOLOGUE AFUA_3G01660)-RELATED"/>
    <property type="match status" value="1"/>
</dbReference>
<dbReference type="GO" id="GO:0005975">
    <property type="term" value="P:carbohydrate metabolic process"/>
    <property type="evidence" value="ECO:0007669"/>
    <property type="project" value="InterPro"/>
</dbReference>
<keyword evidence="2" id="KW-0732">Signal</keyword>
<feature type="active site" description="Proton donor" evidence="5">
    <location>
        <position position="214"/>
    </location>
</feature>
<evidence type="ECO:0000256" key="6">
    <source>
        <dbReference type="PIRSR" id="PIRSR606710-2"/>
    </source>
</evidence>
<accession>A0A9P9IM29</accession>
<evidence type="ECO:0000256" key="5">
    <source>
        <dbReference type="PIRSR" id="PIRSR606710-1"/>
    </source>
</evidence>
<proteinExistence type="inferred from homology"/>
<name>A0A9P9IM29_9PLEO</name>
<dbReference type="Pfam" id="PF04616">
    <property type="entry name" value="Glyco_hydro_43"/>
    <property type="match status" value="1"/>
</dbReference>
<evidence type="ECO:0000313" key="9">
    <source>
        <dbReference type="Proteomes" id="UP000700596"/>
    </source>
</evidence>
<dbReference type="EMBL" id="JAGMWT010000007">
    <property type="protein sequence ID" value="KAH7125477.1"/>
    <property type="molecule type" value="Genomic_DNA"/>
</dbReference>